<evidence type="ECO:0000313" key="2">
    <source>
        <dbReference type="Proteomes" id="UP000242656"/>
    </source>
</evidence>
<evidence type="ECO:0000313" key="1">
    <source>
        <dbReference type="EMBL" id="PFK45539.1"/>
    </source>
</evidence>
<reference evidence="1 2" key="1">
    <citation type="submission" date="2017-09" db="EMBL/GenBank/DDBJ databases">
        <title>Large-scale bioinformatics analysis of Bacillus genomes uncovers conserved roles of natural products in bacterial physiology.</title>
        <authorList>
            <consortium name="Agbiome Team Llc"/>
            <person name="Bleich R.M."/>
            <person name="Grubbs K.J."/>
            <person name="Santa Maria K.C."/>
            <person name="Allen S.E."/>
            <person name="Farag S."/>
            <person name="Shank E.A."/>
            <person name="Bowers A."/>
        </authorList>
    </citation>
    <scope>NUCLEOTIDE SEQUENCE [LARGE SCALE GENOMIC DNA]</scope>
    <source>
        <strain evidence="1 2">AFS083043</strain>
    </source>
</reference>
<dbReference type="AlphaFoldDB" id="A0A2B0MXE2"/>
<protein>
    <submittedName>
        <fullName evidence="1">Uncharacterized protein</fullName>
    </submittedName>
</protein>
<comment type="caution">
    <text evidence="1">The sequence shown here is derived from an EMBL/GenBank/DDBJ whole genome shotgun (WGS) entry which is preliminary data.</text>
</comment>
<dbReference type="EMBL" id="NUWN01000025">
    <property type="protein sequence ID" value="PFK45539.1"/>
    <property type="molecule type" value="Genomic_DNA"/>
</dbReference>
<dbReference type="Proteomes" id="UP000242656">
    <property type="component" value="Unassembled WGS sequence"/>
</dbReference>
<gene>
    <name evidence="1" type="ORF">COI93_08065</name>
</gene>
<sequence>MLFLYNVSLFFPPSAIKIRFYFRICENEHAFIEYNRFAPFDKNPSSKQIFFRMKNDEKNFLTF</sequence>
<organism evidence="1 2">
    <name type="scientific">Bacillus cereus</name>
    <dbReference type="NCBI Taxonomy" id="1396"/>
    <lineage>
        <taxon>Bacteria</taxon>
        <taxon>Bacillati</taxon>
        <taxon>Bacillota</taxon>
        <taxon>Bacilli</taxon>
        <taxon>Bacillales</taxon>
        <taxon>Bacillaceae</taxon>
        <taxon>Bacillus</taxon>
        <taxon>Bacillus cereus group</taxon>
    </lineage>
</organism>
<name>A0A2B0MXE2_BACCE</name>
<accession>A0A2B0MXE2</accession>
<proteinExistence type="predicted"/>